<reference evidence="2" key="1">
    <citation type="submission" date="2015-10" db="EMBL/GenBank/DDBJ databases">
        <authorList>
            <person name="Gilbert D.G."/>
        </authorList>
    </citation>
    <scope>NUCLEOTIDE SEQUENCE</scope>
</reference>
<dbReference type="InterPro" id="IPR051030">
    <property type="entry name" value="Vitamin_B12-ABC_binding"/>
</dbReference>
<dbReference type="EMBL" id="FAXA01000458">
    <property type="protein sequence ID" value="CUV03700.1"/>
    <property type="molecule type" value="Genomic_DNA"/>
</dbReference>
<evidence type="ECO:0000259" key="1">
    <source>
        <dbReference type="PROSITE" id="PS50983"/>
    </source>
</evidence>
<organism evidence="2">
    <name type="scientific">hydrothermal vent metagenome</name>
    <dbReference type="NCBI Taxonomy" id="652676"/>
    <lineage>
        <taxon>unclassified sequences</taxon>
        <taxon>metagenomes</taxon>
        <taxon>ecological metagenomes</taxon>
    </lineage>
</organism>
<feature type="domain" description="Fe/B12 periplasmic-binding" evidence="1">
    <location>
        <begin position="2"/>
        <end position="95"/>
    </location>
</feature>
<gene>
    <name evidence="2" type="ORF">MGWOODY_Clf2881</name>
</gene>
<dbReference type="PANTHER" id="PTHR42860">
    <property type="entry name" value="VITAMIN B12-BINDING PROTEIN"/>
    <property type="match status" value="1"/>
</dbReference>
<evidence type="ECO:0000313" key="2">
    <source>
        <dbReference type="EMBL" id="CUV03700.1"/>
    </source>
</evidence>
<dbReference type="Gene3D" id="3.40.50.1980">
    <property type="entry name" value="Nitrogenase molybdenum iron protein domain"/>
    <property type="match status" value="1"/>
</dbReference>
<dbReference type="PANTHER" id="PTHR42860:SF1">
    <property type="entry name" value="VITAMIN B12-BINDING PROTEIN"/>
    <property type="match status" value="1"/>
</dbReference>
<dbReference type="SUPFAM" id="SSF53807">
    <property type="entry name" value="Helical backbone' metal receptor"/>
    <property type="match status" value="1"/>
</dbReference>
<protein>
    <submittedName>
        <fullName evidence="2">Probable ABC transporter</fullName>
    </submittedName>
</protein>
<name>A0A160VFQ1_9ZZZZ</name>
<accession>A0A160VFQ1</accession>
<proteinExistence type="predicted"/>
<dbReference type="InterPro" id="IPR002491">
    <property type="entry name" value="ABC_transptr_periplasmic_BD"/>
</dbReference>
<dbReference type="PROSITE" id="PS50983">
    <property type="entry name" value="FE_B12_PBP"/>
    <property type="match status" value="1"/>
</dbReference>
<dbReference type="AlphaFoldDB" id="A0A160VFQ1"/>
<sequence>MRICSFLPSATEMVYDLGLQDQLYGVTHECDYPPEARDKPHVVHSVFEGTEPTSGEISRVIAERLAQGLGIYDIDTKLLQEAEPDLLITQAICEV</sequence>